<proteinExistence type="predicted"/>
<accession>A0A195E4X8</accession>
<dbReference type="Proteomes" id="UP000078492">
    <property type="component" value="Unassembled WGS sequence"/>
</dbReference>
<sequence>MNAGQQLNPTRKKTKSIVSSLSSLIYAKSHLKLAQAYALTTSSSEIQVVLYHERFEEAGKRLRRSNNVPVTRRSNIIWLYDLKARKDG</sequence>
<dbReference type="EMBL" id="KQ979609">
    <property type="protein sequence ID" value="KYN20131.1"/>
    <property type="molecule type" value="Genomic_DNA"/>
</dbReference>
<dbReference type="AlphaFoldDB" id="A0A195E4X8"/>
<keyword evidence="2" id="KW-1185">Reference proteome</keyword>
<name>A0A195E4X8_9HYME</name>
<evidence type="ECO:0000313" key="2">
    <source>
        <dbReference type="Proteomes" id="UP000078492"/>
    </source>
</evidence>
<protein>
    <submittedName>
        <fullName evidence="1">Uncharacterized protein</fullName>
    </submittedName>
</protein>
<gene>
    <name evidence="1" type="ORF">ALC57_07421</name>
</gene>
<organism evidence="1 2">
    <name type="scientific">Trachymyrmex cornetzi</name>
    <dbReference type="NCBI Taxonomy" id="471704"/>
    <lineage>
        <taxon>Eukaryota</taxon>
        <taxon>Metazoa</taxon>
        <taxon>Ecdysozoa</taxon>
        <taxon>Arthropoda</taxon>
        <taxon>Hexapoda</taxon>
        <taxon>Insecta</taxon>
        <taxon>Pterygota</taxon>
        <taxon>Neoptera</taxon>
        <taxon>Endopterygota</taxon>
        <taxon>Hymenoptera</taxon>
        <taxon>Apocrita</taxon>
        <taxon>Aculeata</taxon>
        <taxon>Formicoidea</taxon>
        <taxon>Formicidae</taxon>
        <taxon>Myrmicinae</taxon>
        <taxon>Trachymyrmex</taxon>
    </lineage>
</organism>
<dbReference type="STRING" id="471704.A0A195E4X8"/>
<reference evidence="1 2" key="1">
    <citation type="submission" date="2015-09" db="EMBL/GenBank/DDBJ databases">
        <title>Trachymyrmex cornetzi WGS genome.</title>
        <authorList>
            <person name="Nygaard S."/>
            <person name="Hu H."/>
            <person name="Boomsma J."/>
            <person name="Zhang G."/>
        </authorList>
    </citation>
    <scope>NUCLEOTIDE SEQUENCE [LARGE SCALE GENOMIC DNA]</scope>
    <source>
        <strain evidence="1">Tcor2-1</strain>
        <tissue evidence="1">Whole body</tissue>
    </source>
</reference>
<evidence type="ECO:0000313" key="1">
    <source>
        <dbReference type="EMBL" id="KYN20131.1"/>
    </source>
</evidence>